<gene>
    <name evidence="3" type="ORF">AP75_13395</name>
</gene>
<dbReference type="InterPro" id="IPR002364">
    <property type="entry name" value="Quin_OxRdtase/zeta-crystal_CS"/>
</dbReference>
<dbReference type="InterPro" id="IPR036291">
    <property type="entry name" value="NAD(P)-bd_dom_sf"/>
</dbReference>
<dbReference type="Pfam" id="PF13602">
    <property type="entry name" value="ADH_zinc_N_2"/>
    <property type="match status" value="1"/>
</dbReference>
<dbReference type="InterPro" id="IPR011032">
    <property type="entry name" value="GroES-like_sf"/>
</dbReference>
<dbReference type="PANTHER" id="PTHR11695:SF294">
    <property type="entry name" value="RETICULON-4-INTERACTING PROTEIN 1, MITOCHONDRIAL"/>
    <property type="match status" value="1"/>
</dbReference>
<dbReference type="PROSITE" id="PS01162">
    <property type="entry name" value="QOR_ZETA_CRYSTAL"/>
    <property type="match status" value="1"/>
</dbReference>
<protein>
    <submittedName>
        <fullName evidence="3">Oxidoreductase</fullName>
    </submittedName>
</protein>
<evidence type="ECO:0000313" key="4">
    <source>
        <dbReference type="Proteomes" id="UP000197587"/>
    </source>
</evidence>
<dbReference type="InterPro" id="IPR013154">
    <property type="entry name" value="ADH-like_N"/>
</dbReference>
<dbReference type="InterPro" id="IPR020843">
    <property type="entry name" value="ER"/>
</dbReference>
<dbReference type="InterPro" id="IPR050700">
    <property type="entry name" value="YIM1/Zinc_Alcohol_DH_Fams"/>
</dbReference>
<dbReference type="EMBL" id="JASZ02000051">
    <property type="protein sequence ID" value="OWK97029.1"/>
    <property type="molecule type" value="Genomic_DNA"/>
</dbReference>
<reference evidence="3 4" key="1">
    <citation type="submission" date="2014-01" db="EMBL/GenBank/DDBJ databases">
        <authorList>
            <consortium name="Genome Consortium for Active Teaching"/>
            <person name="Sontag T.C."/>
            <person name="Newman J.D."/>
        </authorList>
    </citation>
    <scope>NUCLEOTIDE SEQUENCE [LARGE SCALE GENOMIC DNA]</scope>
    <source>
        <strain evidence="3 4">DSM 19056</strain>
    </source>
</reference>
<dbReference type="Gene3D" id="3.40.50.720">
    <property type="entry name" value="NAD(P)-binding Rossmann-like Domain"/>
    <property type="match status" value="1"/>
</dbReference>
<dbReference type="CDD" id="cd05289">
    <property type="entry name" value="MDR_like_2"/>
    <property type="match status" value="1"/>
</dbReference>
<dbReference type="RefSeq" id="WP_031504591.1">
    <property type="nucleotide sequence ID" value="NZ_JASZ02000051.1"/>
</dbReference>
<feature type="domain" description="Enoyl reductase (ER)" evidence="2">
    <location>
        <begin position="10"/>
        <end position="313"/>
    </location>
</feature>
<dbReference type="AlphaFoldDB" id="A0A246B7B9"/>
<keyword evidence="4" id="KW-1185">Reference proteome</keyword>
<name>A0A246B7B9_9FLAO</name>
<evidence type="ECO:0000259" key="2">
    <source>
        <dbReference type="SMART" id="SM00829"/>
    </source>
</evidence>
<reference evidence="3 4" key="2">
    <citation type="submission" date="2017-05" db="EMBL/GenBank/DDBJ databases">
        <title>Genome of Chryseobacterium haifense.</title>
        <authorList>
            <person name="Newman J.D."/>
        </authorList>
    </citation>
    <scope>NUCLEOTIDE SEQUENCE [LARGE SCALE GENOMIC DNA]</scope>
    <source>
        <strain evidence="3 4">DSM 19056</strain>
    </source>
</reference>
<dbReference type="GO" id="GO:0008270">
    <property type="term" value="F:zinc ion binding"/>
    <property type="evidence" value="ECO:0007669"/>
    <property type="project" value="InterPro"/>
</dbReference>
<dbReference type="SUPFAM" id="SSF51735">
    <property type="entry name" value="NAD(P)-binding Rossmann-fold domains"/>
    <property type="match status" value="1"/>
</dbReference>
<dbReference type="PANTHER" id="PTHR11695">
    <property type="entry name" value="ALCOHOL DEHYDROGENASE RELATED"/>
    <property type="match status" value="1"/>
</dbReference>
<comment type="caution">
    <text evidence="3">The sequence shown here is derived from an EMBL/GenBank/DDBJ whole genome shotgun (WGS) entry which is preliminary data.</text>
</comment>
<dbReference type="Proteomes" id="UP000197587">
    <property type="component" value="Unassembled WGS sequence"/>
</dbReference>
<dbReference type="SMART" id="SM00829">
    <property type="entry name" value="PKS_ER"/>
    <property type="match status" value="1"/>
</dbReference>
<keyword evidence="1" id="KW-0560">Oxidoreductase</keyword>
<dbReference type="SUPFAM" id="SSF50129">
    <property type="entry name" value="GroES-like"/>
    <property type="match status" value="1"/>
</dbReference>
<accession>A0A246B7B9</accession>
<proteinExistence type="predicted"/>
<sequence length="315" mass="34002">MKAVILKEAGSVENFQFAEIEKPTVQSDEVLVKVVSVSINPVDVKARAYDGVLGWIFGEERPVILGWDISGEVVETGKDVTDFKIGDHVFGMVNFFGNGKAYAEYVASPASHLALKPENVTHQQAATSSMVASTAYQALVDVAKIKKDDKVLIHGASGGVGHSAVQIAKHFGAYVIGTSSAKNKAFVLSLGADEHVDYTSENFAEKVQDADIVLDTIQGETLLNSVDAVRSNGIIVTLPTPEIPQEVKEKADKKQVNIEFLMVASKNETIKAIAQLLDKGALKPHIHKTFPFEEIAKAHLEVETNRVVGKVVVNI</sequence>
<evidence type="ECO:0000256" key="1">
    <source>
        <dbReference type="ARBA" id="ARBA00023002"/>
    </source>
</evidence>
<organism evidence="3 4">
    <name type="scientific">Kaistella haifensis DSM 19056</name>
    <dbReference type="NCBI Taxonomy" id="1450526"/>
    <lineage>
        <taxon>Bacteria</taxon>
        <taxon>Pseudomonadati</taxon>
        <taxon>Bacteroidota</taxon>
        <taxon>Flavobacteriia</taxon>
        <taxon>Flavobacteriales</taxon>
        <taxon>Weeksellaceae</taxon>
        <taxon>Chryseobacterium group</taxon>
        <taxon>Kaistella</taxon>
    </lineage>
</organism>
<dbReference type="Pfam" id="PF08240">
    <property type="entry name" value="ADH_N"/>
    <property type="match status" value="1"/>
</dbReference>
<dbReference type="Gene3D" id="3.90.180.10">
    <property type="entry name" value="Medium-chain alcohol dehydrogenases, catalytic domain"/>
    <property type="match status" value="1"/>
</dbReference>
<dbReference type="GO" id="GO:0016491">
    <property type="term" value="F:oxidoreductase activity"/>
    <property type="evidence" value="ECO:0007669"/>
    <property type="project" value="UniProtKB-KW"/>
</dbReference>
<evidence type="ECO:0000313" key="3">
    <source>
        <dbReference type="EMBL" id="OWK97029.1"/>
    </source>
</evidence>